<dbReference type="Gene3D" id="3.30.1600.10">
    <property type="entry name" value="SIR2/SIRT2 'Small Domain"/>
    <property type="match status" value="1"/>
</dbReference>
<dbReference type="Ensembl" id="ENSSGRT00000014700.1">
    <property type="protein sequence ID" value="ENSSGRP00000013593.1"/>
    <property type="gene ID" value="ENSSGRG00000008600.1"/>
</dbReference>
<dbReference type="Gene3D" id="3.40.50.1220">
    <property type="entry name" value="TPP-binding domain"/>
    <property type="match status" value="1"/>
</dbReference>
<dbReference type="PROSITE" id="PS50305">
    <property type="entry name" value="SIRTUIN"/>
    <property type="match status" value="1"/>
</dbReference>
<dbReference type="GO" id="GO:0070403">
    <property type="term" value="F:NAD+ binding"/>
    <property type="evidence" value="ECO:0007669"/>
    <property type="project" value="InterPro"/>
</dbReference>
<dbReference type="OMA" id="HRTERMK"/>
<protein>
    <submittedName>
        <fullName evidence="5">NAD-dependent protein deacetylase sirtuin-3-like</fullName>
    </submittedName>
</protein>
<feature type="domain" description="Deacetylase sirtuin-type" evidence="4">
    <location>
        <begin position="82"/>
        <end position="344"/>
    </location>
</feature>
<evidence type="ECO:0000313" key="6">
    <source>
        <dbReference type="Proteomes" id="UP000472262"/>
    </source>
</evidence>
<dbReference type="InterPro" id="IPR026591">
    <property type="entry name" value="Sirtuin_cat_small_dom_sf"/>
</dbReference>
<evidence type="ECO:0000313" key="5">
    <source>
        <dbReference type="Ensembl" id="ENSSGRP00000013593.1"/>
    </source>
</evidence>
<dbReference type="InterPro" id="IPR003000">
    <property type="entry name" value="Sirtuin"/>
</dbReference>
<sequence length="368" mass="41159">MLYLKTCLNVCRRCFIEKSLWKRGLLLKVSSYLSRTNLAHQKILSPIPHAWKGGVFLSQFLYCPAAFIRCGGVRGLFGGGHGNVRQQTLDDIAENIRERKFKRIMVMAGAGISTPSGIPDFRTPGSGLYDNLQQYDLPYAEAIFEINYFHHNPNPFFALAKELYPGTPLFLRVYFIRLLHDKGQLLRMYTQNIDGLEQMAGIPSNMLVEAHGTFATATCTVCRRDYKGEELRNDIMEGKIPKCPTCKGIIKPDIVFFGEELPQQFFTYLTDFPIADLLIVMGTSLEVEPFASLAGAVRGSVSLLLINRDLVGPFAWGSQRHNDVAELGDVVSGAKELVELLGWKQELEALMNVGGDKVSCNQSLFLHI</sequence>
<proteinExistence type="predicted"/>
<keyword evidence="6" id="KW-1185">Reference proteome</keyword>
<gene>
    <name evidence="5" type="primary">LOC107600351</name>
</gene>
<dbReference type="InterPro" id="IPR050134">
    <property type="entry name" value="NAD-dep_sirtuin_deacylases"/>
</dbReference>
<dbReference type="SUPFAM" id="SSF52467">
    <property type="entry name" value="DHS-like NAD/FAD-binding domain"/>
    <property type="match status" value="1"/>
</dbReference>
<keyword evidence="1" id="KW-0808">Transferase</keyword>
<name>A0A672KPE4_SINGR</name>
<dbReference type="InParanoid" id="A0A672KPE4"/>
<feature type="binding site" evidence="3">
    <location>
        <position position="243"/>
    </location>
    <ligand>
        <name>Zn(2+)</name>
        <dbReference type="ChEBI" id="CHEBI:29105"/>
    </ligand>
</feature>
<evidence type="ECO:0000256" key="2">
    <source>
        <dbReference type="ARBA" id="ARBA00023027"/>
    </source>
</evidence>
<dbReference type="Pfam" id="PF02146">
    <property type="entry name" value="SIR2"/>
    <property type="match status" value="1"/>
</dbReference>
<evidence type="ECO:0000259" key="4">
    <source>
        <dbReference type="PROSITE" id="PS50305"/>
    </source>
</evidence>
<dbReference type="GO" id="GO:0005634">
    <property type="term" value="C:nucleus"/>
    <property type="evidence" value="ECO:0007669"/>
    <property type="project" value="TreeGrafter"/>
</dbReference>
<accession>A0A672KPE4</accession>
<reference evidence="5" key="1">
    <citation type="submission" date="2025-08" db="UniProtKB">
        <authorList>
            <consortium name="Ensembl"/>
        </authorList>
    </citation>
    <scope>IDENTIFICATION</scope>
</reference>
<evidence type="ECO:0000256" key="3">
    <source>
        <dbReference type="PROSITE-ProRule" id="PRU00236"/>
    </source>
</evidence>
<dbReference type="PANTHER" id="PTHR11085">
    <property type="entry name" value="NAD-DEPENDENT PROTEIN DEACYLASE SIRTUIN-5, MITOCHONDRIAL-RELATED"/>
    <property type="match status" value="1"/>
</dbReference>
<dbReference type="AlphaFoldDB" id="A0A672KPE4"/>
<keyword evidence="3" id="KW-0862">Zinc</keyword>
<feature type="active site" description="Proton acceptor" evidence="3">
    <location>
        <position position="211"/>
    </location>
</feature>
<feature type="binding site" evidence="3">
    <location>
        <position position="246"/>
    </location>
    <ligand>
        <name>Zn(2+)</name>
        <dbReference type="ChEBI" id="CHEBI:29105"/>
    </ligand>
</feature>
<reference evidence="5" key="2">
    <citation type="submission" date="2025-09" db="UniProtKB">
        <authorList>
            <consortium name="Ensembl"/>
        </authorList>
    </citation>
    <scope>IDENTIFICATION</scope>
</reference>
<dbReference type="GO" id="GO:0017136">
    <property type="term" value="F:histone deacetylase activity, NAD-dependent"/>
    <property type="evidence" value="ECO:0007669"/>
    <property type="project" value="TreeGrafter"/>
</dbReference>
<dbReference type="Proteomes" id="UP000472262">
    <property type="component" value="Unassembled WGS sequence"/>
</dbReference>
<dbReference type="GO" id="GO:0046872">
    <property type="term" value="F:metal ion binding"/>
    <property type="evidence" value="ECO:0007669"/>
    <property type="project" value="UniProtKB-KW"/>
</dbReference>
<feature type="binding site" evidence="3">
    <location>
        <position position="222"/>
    </location>
    <ligand>
        <name>Zn(2+)</name>
        <dbReference type="ChEBI" id="CHEBI:29105"/>
    </ligand>
</feature>
<dbReference type="InterPro" id="IPR026590">
    <property type="entry name" value="Ssirtuin_cat_dom"/>
</dbReference>
<evidence type="ECO:0000256" key="1">
    <source>
        <dbReference type="ARBA" id="ARBA00022679"/>
    </source>
</evidence>
<keyword evidence="3" id="KW-0479">Metal-binding</keyword>
<dbReference type="PANTHER" id="PTHR11085:SF5">
    <property type="entry name" value="NAD-DEPENDENT PROTEIN DEACETYLASE SIRTUIN-3, MITOCHONDRIAL"/>
    <property type="match status" value="1"/>
</dbReference>
<organism evidence="5 6">
    <name type="scientific">Sinocyclocheilus grahami</name>
    <name type="common">Dianchi golden-line fish</name>
    <name type="synonym">Barbus grahami</name>
    <dbReference type="NCBI Taxonomy" id="75366"/>
    <lineage>
        <taxon>Eukaryota</taxon>
        <taxon>Metazoa</taxon>
        <taxon>Chordata</taxon>
        <taxon>Craniata</taxon>
        <taxon>Vertebrata</taxon>
        <taxon>Euteleostomi</taxon>
        <taxon>Actinopterygii</taxon>
        <taxon>Neopterygii</taxon>
        <taxon>Teleostei</taxon>
        <taxon>Ostariophysi</taxon>
        <taxon>Cypriniformes</taxon>
        <taxon>Cyprinidae</taxon>
        <taxon>Cyprininae</taxon>
        <taxon>Sinocyclocheilus</taxon>
    </lineage>
</organism>
<dbReference type="InterPro" id="IPR029035">
    <property type="entry name" value="DHS-like_NAD/FAD-binding_dom"/>
</dbReference>
<feature type="binding site" evidence="3">
    <location>
        <position position="219"/>
    </location>
    <ligand>
        <name>Zn(2+)</name>
        <dbReference type="ChEBI" id="CHEBI:29105"/>
    </ligand>
</feature>
<keyword evidence="2" id="KW-0520">NAD</keyword>